<keyword evidence="4" id="KW-0804">Transcription</keyword>
<evidence type="ECO:0000256" key="5">
    <source>
        <dbReference type="ARBA" id="ARBA00023242"/>
    </source>
</evidence>
<dbReference type="PANTHER" id="PTHR31391:SF106">
    <property type="entry name" value="B3 DOMAIN-CONTAINING PROTEIN OS01G0723500"/>
    <property type="match status" value="1"/>
</dbReference>
<evidence type="ECO:0000256" key="2">
    <source>
        <dbReference type="ARBA" id="ARBA00023015"/>
    </source>
</evidence>
<evidence type="ECO:0000313" key="7">
    <source>
        <dbReference type="EMBL" id="KMZ57701.1"/>
    </source>
</evidence>
<dbReference type="STRING" id="29655.A0A0K9NLT1"/>
<name>A0A0K9NLT1_ZOSMR</name>
<dbReference type="GO" id="GO:0005634">
    <property type="term" value="C:nucleus"/>
    <property type="evidence" value="ECO:0007669"/>
    <property type="project" value="UniProtKB-SubCell"/>
</dbReference>
<dbReference type="InterPro" id="IPR015300">
    <property type="entry name" value="DNA-bd_pseudobarrel_sf"/>
</dbReference>
<evidence type="ECO:0000313" key="8">
    <source>
        <dbReference type="Proteomes" id="UP000036987"/>
    </source>
</evidence>
<dbReference type="Gene3D" id="2.40.330.10">
    <property type="entry name" value="DNA-binding pseudobarrel domain"/>
    <property type="match status" value="2"/>
</dbReference>
<dbReference type="AlphaFoldDB" id="A0A0K9NLT1"/>
<evidence type="ECO:0000256" key="3">
    <source>
        <dbReference type="ARBA" id="ARBA00023125"/>
    </source>
</evidence>
<dbReference type="Pfam" id="PF02362">
    <property type="entry name" value="B3"/>
    <property type="match status" value="2"/>
</dbReference>
<evidence type="ECO:0000256" key="1">
    <source>
        <dbReference type="ARBA" id="ARBA00004123"/>
    </source>
</evidence>
<dbReference type="GO" id="GO:0003677">
    <property type="term" value="F:DNA binding"/>
    <property type="evidence" value="ECO:0007669"/>
    <property type="project" value="UniProtKB-KW"/>
</dbReference>
<dbReference type="Proteomes" id="UP000036987">
    <property type="component" value="Unassembled WGS sequence"/>
</dbReference>
<keyword evidence="5" id="KW-0539">Nucleus</keyword>
<dbReference type="SMART" id="SM01019">
    <property type="entry name" value="B3"/>
    <property type="match status" value="2"/>
</dbReference>
<feature type="domain" description="TF-B3" evidence="6">
    <location>
        <begin position="198"/>
        <end position="291"/>
    </location>
</feature>
<gene>
    <name evidence="7" type="ORF">ZOSMA_82G00130</name>
</gene>
<dbReference type="SUPFAM" id="SSF101936">
    <property type="entry name" value="DNA-binding pseudobarrel domain"/>
    <property type="match status" value="2"/>
</dbReference>
<protein>
    <recommendedName>
        <fullName evidence="6">TF-B3 domain-containing protein</fullName>
    </recommendedName>
</protein>
<dbReference type="PANTHER" id="PTHR31391">
    <property type="entry name" value="B3 DOMAIN-CONTAINING PROTEIN OS11G0197600-RELATED"/>
    <property type="match status" value="1"/>
</dbReference>
<sequence length="317" mass="37342">MGFYRELQKTMRNKKSETSSSTVTENVRRTVFPRFFKVFLPDLCSHRLGISPAFIKHIDDRNFPWTCSMKGPSGHIWNVEVVSEEKDGVFFDRGWKEFAKDHSLELGNFMVFEYIGDRRFSMLLFDSSACEKVEALSAKPSGCSKEVVLSSLKRREDRPNFRYLNRRVLLSHRRSVTSSEIRRAMEAARSFKSDFPFFIRSIRRSDIYLHNKMYIPKQFAAHYLPNASVDFILQNQAGKLYNVRVYWNKKDQYITSGWRVFVFENNIEEDDACVFELVKERQFNIYIHRVVKELAPPTWAIEREDSSAIKTMIEISE</sequence>
<accession>A0A0K9NLT1</accession>
<dbReference type="EMBL" id="LFYR01002027">
    <property type="protein sequence ID" value="KMZ57701.1"/>
    <property type="molecule type" value="Genomic_DNA"/>
</dbReference>
<comment type="caution">
    <text evidence="7">The sequence shown here is derived from an EMBL/GenBank/DDBJ whole genome shotgun (WGS) entry which is preliminary data.</text>
</comment>
<keyword evidence="3" id="KW-0238">DNA-binding</keyword>
<organism evidence="7 8">
    <name type="scientific">Zostera marina</name>
    <name type="common">Eelgrass</name>
    <dbReference type="NCBI Taxonomy" id="29655"/>
    <lineage>
        <taxon>Eukaryota</taxon>
        <taxon>Viridiplantae</taxon>
        <taxon>Streptophyta</taxon>
        <taxon>Embryophyta</taxon>
        <taxon>Tracheophyta</taxon>
        <taxon>Spermatophyta</taxon>
        <taxon>Magnoliopsida</taxon>
        <taxon>Liliopsida</taxon>
        <taxon>Zosteraceae</taxon>
        <taxon>Zostera</taxon>
    </lineage>
</organism>
<dbReference type="InterPro" id="IPR003340">
    <property type="entry name" value="B3_DNA-bd"/>
</dbReference>
<keyword evidence="8" id="KW-1185">Reference proteome</keyword>
<proteinExistence type="predicted"/>
<dbReference type="InterPro" id="IPR044837">
    <property type="entry name" value="REM16-like"/>
</dbReference>
<dbReference type="OrthoDB" id="1666376at2759"/>
<reference evidence="8" key="1">
    <citation type="journal article" date="2016" name="Nature">
        <title>The genome of the seagrass Zostera marina reveals angiosperm adaptation to the sea.</title>
        <authorList>
            <person name="Olsen J.L."/>
            <person name="Rouze P."/>
            <person name="Verhelst B."/>
            <person name="Lin Y.-C."/>
            <person name="Bayer T."/>
            <person name="Collen J."/>
            <person name="Dattolo E."/>
            <person name="De Paoli E."/>
            <person name="Dittami S."/>
            <person name="Maumus F."/>
            <person name="Michel G."/>
            <person name="Kersting A."/>
            <person name="Lauritano C."/>
            <person name="Lohaus R."/>
            <person name="Toepel M."/>
            <person name="Tonon T."/>
            <person name="Vanneste K."/>
            <person name="Amirebrahimi M."/>
            <person name="Brakel J."/>
            <person name="Bostroem C."/>
            <person name="Chovatia M."/>
            <person name="Grimwood J."/>
            <person name="Jenkins J.W."/>
            <person name="Jueterbock A."/>
            <person name="Mraz A."/>
            <person name="Stam W.T."/>
            <person name="Tice H."/>
            <person name="Bornberg-Bauer E."/>
            <person name="Green P.J."/>
            <person name="Pearson G.A."/>
            <person name="Procaccini G."/>
            <person name="Duarte C.M."/>
            <person name="Schmutz J."/>
            <person name="Reusch T.B.H."/>
            <person name="Van de Peer Y."/>
        </authorList>
    </citation>
    <scope>NUCLEOTIDE SEQUENCE [LARGE SCALE GENOMIC DNA]</scope>
    <source>
        <strain evidence="8">cv. Finnish</strain>
    </source>
</reference>
<comment type="subcellular location">
    <subcellularLocation>
        <location evidence="1">Nucleus</location>
    </subcellularLocation>
</comment>
<dbReference type="OMA" id="WAIERED"/>
<dbReference type="PROSITE" id="PS50863">
    <property type="entry name" value="B3"/>
    <property type="match status" value="2"/>
</dbReference>
<feature type="domain" description="TF-B3" evidence="6">
    <location>
        <begin position="69"/>
        <end position="128"/>
    </location>
</feature>
<dbReference type="CDD" id="cd10017">
    <property type="entry name" value="B3_DNA"/>
    <property type="match status" value="2"/>
</dbReference>
<evidence type="ECO:0000256" key="4">
    <source>
        <dbReference type="ARBA" id="ARBA00023163"/>
    </source>
</evidence>
<evidence type="ECO:0000259" key="6">
    <source>
        <dbReference type="PROSITE" id="PS50863"/>
    </source>
</evidence>
<keyword evidence="2" id="KW-0805">Transcription regulation</keyword>